<dbReference type="AlphaFoldDB" id="A0A2T0LXT4"/>
<comment type="caution">
    <text evidence="1">The sequence shown here is derived from an EMBL/GenBank/DDBJ whole genome shotgun (WGS) entry which is preliminary data.</text>
</comment>
<dbReference type="EMBL" id="PVNG01000040">
    <property type="protein sequence ID" value="PRX48807.1"/>
    <property type="molecule type" value="Genomic_DNA"/>
</dbReference>
<name>A0A2T0LXT4_9ACTN</name>
<organism evidence="1 2">
    <name type="scientific">Nonomuraea fuscirosea</name>
    <dbReference type="NCBI Taxonomy" id="1291556"/>
    <lineage>
        <taxon>Bacteria</taxon>
        <taxon>Bacillati</taxon>
        <taxon>Actinomycetota</taxon>
        <taxon>Actinomycetes</taxon>
        <taxon>Streptosporangiales</taxon>
        <taxon>Streptosporangiaceae</taxon>
        <taxon>Nonomuraea</taxon>
    </lineage>
</organism>
<dbReference type="Proteomes" id="UP000238312">
    <property type="component" value="Unassembled WGS sequence"/>
</dbReference>
<dbReference type="Gene3D" id="3.40.50.720">
    <property type="entry name" value="NAD(P)-binding Rossmann-like Domain"/>
    <property type="match status" value="1"/>
</dbReference>
<sequence length="85" mass="9348">MPAYEMAPDRQVNAVASLFRGTRTAFWRGLTSELWRACRQALPSVYPCAGLPPCLRRAPAYLQLMTSTFITGQVVAVDGGVMLDK</sequence>
<evidence type="ECO:0000313" key="2">
    <source>
        <dbReference type="Proteomes" id="UP000238312"/>
    </source>
</evidence>
<gene>
    <name evidence="1" type="ORF">B0I32_14052</name>
</gene>
<dbReference type="InterPro" id="IPR036291">
    <property type="entry name" value="NAD(P)-bd_dom_sf"/>
</dbReference>
<evidence type="ECO:0000313" key="1">
    <source>
        <dbReference type="EMBL" id="PRX48807.1"/>
    </source>
</evidence>
<reference evidence="1 2" key="1">
    <citation type="submission" date="2018-03" db="EMBL/GenBank/DDBJ databases">
        <title>Genomic Encyclopedia of Type Strains, Phase III (KMG-III): the genomes of soil and plant-associated and newly described type strains.</title>
        <authorList>
            <person name="Whitman W."/>
        </authorList>
    </citation>
    <scope>NUCLEOTIDE SEQUENCE [LARGE SCALE GENOMIC DNA]</scope>
    <source>
        <strain evidence="1 2">CGMCC 4.7104</strain>
    </source>
</reference>
<evidence type="ECO:0008006" key="3">
    <source>
        <dbReference type="Google" id="ProtNLM"/>
    </source>
</evidence>
<keyword evidence="2" id="KW-1185">Reference proteome</keyword>
<proteinExistence type="predicted"/>
<dbReference type="SUPFAM" id="SSF51735">
    <property type="entry name" value="NAD(P)-binding Rossmann-fold domains"/>
    <property type="match status" value="1"/>
</dbReference>
<protein>
    <recommendedName>
        <fullName evidence="3">Enoyl-ACP reductase-like protein</fullName>
    </recommendedName>
</protein>
<accession>A0A2T0LXT4</accession>